<evidence type="ECO:0000256" key="4">
    <source>
        <dbReference type="ARBA" id="ARBA00038355"/>
    </source>
</evidence>
<dbReference type="GO" id="GO:0004721">
    <property type="term" value="F:phosphoprotein phosphatase activity"/>
    <property type="evidence" value="ECO:0007669"/>
    <property type="project" value="UniProtKB-KW"/>
</dbReference>
<dbReference type="Gene3D" id="3.40.50.1000">
    <property type="entry name" value="HAD superfamily/HAD-like"/>
    <property type="match status" value="1"/>
</dbReference>
<feature type="compositionally biased region" description="Basic residues" evidence="5">
    <location>
        <begin position="55"/>
        <end position="69"/>
    </location>
</feature>
<dbReference type="SUPFAM" id="SSF56784">
    <property type="entry name" value="HAD-like"/>
    <property type="match status" value="1"/>
</dbReference>
<feature type="domain" description="FCP1 homology" evidence="6">
    <location>
        <begin position="493"/>
        <end position="652"/>
    </location>
</feature>
<dbReference type="AlphaFoldDB" id="A0A1Q3F585"/>
<keyword evidence="1" id="KW-0378">Hydrolase</keyword>
<dbReference type="NCBIfam" id="TIGR02251">
    <property type="entry name" value="HIF-SF_euk"/>
    <property type="match status" value="1"/>
</dbReference>
<dbReference type="InterPro" id="IPR050365">
    <property type="entry name" value="TIM50"/>
</dbReference>
<evidence type="ECO:0000313" key="7">
    <source>
        <dbReference type="EMBL" id="JAV22722.1"/>
    </source>
</evidence>
<sequence length="676" mass="74083">MWLRSETRDRRLRSSSSRVTVKNKKHAKFHPKPASVKRASGATHHPLPTGVPSGVRHRPVARTSPRRSPLKNGRGIDKPPEDGVGGEEDCKENCWQDSNDLTLFDSGVGVKSSYEGTTSLYSRKADEIGSPDDCLNQFGVISFDAGSKTAATTSIAQPVEPLKSKCVTECDSTTEIDCDVSYPSTSGFCNRRPLLPSPPPLDVVVPEVDSTTDTIPDTTNELEPVSSIVPSFHPASAASSSSSSSTSSTSSSLSSTFQPASYSSCSSVSGPEDQPASSSYSPNATSATADLISMFDDEHYKNAGDFQYTDFLPYNTLLTQALLSCGDVSSLNLNCGGGQVLQDNMASSGSANESGGFLSSINPTAIENLKALTNFQTVAAAAAAVATTMDETVVAPGPSSSGAYLGQELAGAESESLIHNIECNETIALCRGDEADAGMHLESDECMEIEEPNDTQHEHVAWETFDPYVFIKHLPPLTCEMRSKCPALPLKTRSSPEFSLVLDLDETLVHCSLQELSDASFKFPVLFQECQYTVFVRTRPFFREFLEKVSQIFEVILFTASKRVYADKLLNLLDPERRLIKYRLFREHCVLVNGNYIKDLTILGRDLSKTIIIDNSPQAFGYQLENGIPIESWFMDQNDSELMKILPFLERLAEMREDVRPHIREKFRLFSYLPPD</sequence>
<feature type="compositionally biased region" description="Basic residues" evidence="5">
    <location>
        <begin position="21"/>
        <end position="31"/>
    </location>
</feature>
<dbReference type="SMART" id="SM00577">
    <property type="entry name" value="CPDc"/>
    <property type="match status" value="1"/>
</dbReference>
<proteinExistence type="inferred from homology"/>
<reference evidence="7" key="1">
    <citation type="submission" date="2017-01" db="EMBL/GenBank/DDBJ databases">
        <title>A deep insight into the sialotranscriptome of adult male and female Cluex tarsalis mosquitoes.</title>
        <authorList>
            <person name="Ribeiro J.M."/>
            <person name="Moreira F."/>
            <person name="Bernard K.A."/>
            <person name="Calvo E."/>
        </authorList>
    </citation>
    <scope>NUCLEOTIDE SEQUENCE</scope>
    <source>
        <strain evidence="7">Kern County</strain>
        <tissue evidence="7">Salivary glands</tissue>
    </source>
</reference>
<protein>
    <submittedName>
        <fullName evidence="7">Putative tfiif-interacting ctd phosphatase</fullName>
    </submittedName>
</protein>
<dbReference type="GO" id="GO:0005634">
    <property type="term" value="C:nucleus"/>
    <property type="evidence" value="ECO:0007669"/>
    <property type="project" value="UniProtKB-ARBA"/>
</dbReference>
<name>A0A1Q3F585_CULTA</name>
<comment type="function">
    <text evidence="3">Probable phosphatase.</text>
</comment>
<dbReference type="PANTHER" id="PTHR12210">
    <property type="entry name" value="DULLARD PROTEIN PHOSPHATASE"/>
    <property type="match status" value="1"/>
</dbReference>
<dbReference type="PROSITE" id="PS50969">
    <property type="entry name" value="FCP1"/>
    <property type="match status" value="1"/>
</dbReference>
<dbReference type="InterPro" id="IPR023214">
    <property type="entry name" value="HAD_sf"/>
</dbReference>
<organism evidence="7">
    <name type="scientific">Culex tarsalis</name>
    <name type="common">Encephalitis mosquito</name>
    <dbReference type="NCBI Taxonomy" id="7177"/>
    <lineage>
        <taxon>Eukaryota</taxon>
        <taxon>Metazoa</taxon>
        <taxon>Ecdysozoa</taxon>
        <taxon>Arthropoda</taxon>
        <taxon>Hexapoda</taxon>
        <taxon>Insecta</taxon>
        <taxon>Pterygota</taxon>
        <taxon>Neoptera</taxon>
        <taxon>Endopterygota</taxon>
        <taxon>Diptera</taxon>
        <taxon>Nematocera</taxon>
        <taxon>Culicoidea</taxon>
        <taxon>Culicidae</taxon>
        <taxon>Culicinae</taxon>
        <taxon>Culicini</taxon>
        <taxon>Culex</taxon>
        <taxon>Culex</taxon>
    </lineage>
</organism>
<dbReference type="FunFam" id="3.40.50.1000:FF:000015">
    <property type="entry name" value="CTD small phosphatase-like protein 2"/>
    <property type="match status" value="1"/>
</dbReference>
<feature type="region of interest" description="Disordered" evidence="5">
    <location>
        <begin position="1"/>
        <end position="91"/>
    </location>
</feature>
<feature type="region of interest" description="Disordered" evidence="5">
    <location>
        <begin position="264"/>
        <end position="283"/>
    </location>
</feature>
<evidence type="ECO:0000256" key="1">
    <source>
        <dbReference type="ARBA" id="ARBA00022801"/>
    </source>
</evidence>
<evidence type="ECO:0000259" key="6">
    <source>
        <dbReference type="PROSITE" id="PS50969"/>
    </source>
</evidence>
<keyword evidence="2" id="KW-0904">Protein phosphatase</keyword>
<feature type="compositionally biased region" description="Polar residues" evidence="5">
    <location>
        <begin position="211"/>
        <end position="221"/>
    </location>
</feature>
<evidence type="ECO:0000256" key="2">
    <source>
        <dbReference type="ARBA" id="ARBA00022912"/>
    </source>
</evidence>
<dbReference type="CDD" id="cd07521">
    <property type="entry name" value="HAD_FCP1-like"/>
    <property type="match status" value="1"/>
</dbReference>
<dbReference type="InterPro" id="IPR011948">
    <property type="entry name" value="Dullard_phosphatase"/>
</dbReference>
<comment type="similarity">
    <text evidence="4">Belongs to the CTDSPL2 family.</text>
</comment>
<dbReference type="Pfam" id="PF03031">
    <property type="entry name" value="NIF"/>
    <property type="match status" value="1"/>
</dbReference>
<feature type="region of interest" description="Disordered" evidence="5">
    <location>
        <begin position="199"/>
        <end position="223"/>
    </location>
</feature>
<accession>A0A1Q3F585</accession>
<evidence type="ECO:0000256" key="3">
    <source>
        <dbReference type="ARBA" id="ARBA00037324"/>
    </source>
</evidence>
<evidence type="ECO:0000256" key="5">
    <source>
        <dbReference type="SAM" id="MobiDB-lite"/>
    </source>
</evidence>
<dbReference type="EMBL" id="GFDL01012323">
    <property type="protein sequence ID" value="JAV22722.1"/>
    <property type="molecule type" value="Transcribed_RNA"/>
</dbReference>
<dbReference type="InterPro" id="IPR036412">
    <property type="entry name" value="HAD-like_sf"/>
</dbReference>
<dbReference type="InterPro" id="IPR004274">
    <property type="entry name" value="FCP1_dom"/>
</dbReference>